<keyword evidence="2" id="KW-0812">Transmembrane</keyword>
<evidence type="ECO:0000313" key="3">
    <source>
        <dbReference type="EMBL" id="CAB4957933.1"/>
    </source>
</evidence>
<feature type="compositionally biased region" description="Basic and acidic residues" evidence="1">
    <location>
        <begin position="234"/>
        <end position="248"/>
    </location>
</feature>
<accession>A0A6J7KSQ8</accession>
<dbReference type="EMBL" id="CAFBMK010000433">
    <property type="protein sequence ID" value="CAB4957933.1"/>
    <property type="molecule type" value="Genomic_DNA"/>
</dbReference>
<protein>
    <submittedName>
        <fullName evidence="3">Unannotated protein</fullName>
    </submittedName>
</protein>
<reference evidence="3" key="1">
    <citation type="submission" date="2020-05" db="EMBL/GenBank/DDBJ databases">
        <authorList>
            <person name="Chiriac C."/>
            <person name="Salcher M."/>
            <person name="Ghai R."/>
            <person name="Kavagutti S V."/>
        </authorList>
    </citation>
    <scope>NUCLEOTIDE SEQUENCE</scope>
</reference>
<sequence length="248" mass="25767">MARPSSTPGSPARRRPPRGAVAVAAAVLVLVVVGALLVVARGSGGGDGRADACDALRGDLRITGEAAFCDLRRTAFTTEAVRLRADGTVDPSDARRRRSACAADARAARDRALRAARTRTVASFGSFRWSPPGVCRSTRATLPAGVAARARADRLLTEAAAARDLDPAAALRLARRADALAGDGRSRAAVAQARAALRPTRPSPSTQVVSPNEYLGIDCASIRREFRVAPGTDPAHDPDGDGRACEGE</sequence>
<evidence type="ECO:0000256" key="1">
    <source>
        <dbReference type="SAM" id="MobiDB-lite"/>
    </source>
</evidence>
<evidence type="ECO:0000256" key="2">
    <source>
        <dbReference type="SAM" id="Phobius"/>
    </source>
</evidence>
<keyword evidence="2" id="KW-1133">Transmembrane helix</keyword>
<keyword evidence="2" id="KW-0472">Membrane</keyword>
<gene>
    <name evidence="3" type="ORF">UFOPK3564_03878</name>
</gene>
<dbReference type="AlphaFoldDB" id="A0A6J7KSQ8"/>
<proteinExistence type="predicted"/>
<organism evidence="3">
    <name type="scientific">freshwater metagenome</name>
    <dbReference type="NCBI Taxonomy" id="449393"/>
    <lineage>
        <taxon>unclassified sequences</taxon>
        <taxon>metagenomes</taxon>
        <taxon>ecological metagenomes</taxon>
    </lineage>
</organism>
<feature type="region of interest" description="Disordered" evidence="1">
    <location>
        <begin position="229"/>
        <end position="248"/>
    </location>
</feature>
<feature type="transmembrane region" description="Helical" evidence="2">
    <location>
        <begin position="20"/>
        <end position="40"/>
    </location>
</feature>
<name>A0A6J7KSQ8_9ZZZZ</name>